<dbReference type="AlphaFoldDB" id="A0A7D3XFA2"/>
<protein>
    <submittedName>
        <fullName evidence="3">T9SS type A sorting domain-containing protein</fullName>
    </submittedName>
</protein>
<sequence>MKKVYTLMLSLFTLSAWAQDIPMQVIASAGGYFENSNAGISISWTLGEVAYTTLSTDSYILTQGFQQGNLFTTSIDEPKSNQEGINVFPNPVSDILKLRIDNRFATGNVFIEIFDVTGKLVLSEKMNLEQSSPAALNLSNLRSGIYILHVFSENDNAKKVIKLIKE</sequence>
<dbReference type="KEGG" id="ttz:FHG85_11995"/>
<reference evidence="3 4" key="1">
    <citation type="submission" date="2019-07" db="EMBL/GenBank/DDBJ databases">
        <title>Thalassofilum flectens gen. nov., sp. nov., a novel moderate thermophilic anaerobe from a shallow sea hot spring in Kunashir Island (Russia), representing a new family in the order Bacteroidales, and proposal of Thalassofilacea fam. nov.</title>
        <authorList>
            <person name="Kochetkova T.V."/>
            <person name="Podosokorskaya O.A."/>
            <person name="Novikov A."/>
            <person name="Elcheninov A.G."/>
            <person name="Toshchakov S.V."/>
            <person name="Kublanov I.V."/>
        </authorList>
    </citation>
    <scope>NUCLEOTIDE SEQUENCE [LARGE SCALE GENOMIC DNA]</scope>
    <source>
        <strain evidence="3 4">38-H</strain>
    </source>
</reference>
<evidence type="ECO:0000256" key="1">
    <source>
        <dbReference type="SAM" id="SignalP"/>
    </source>
</evidence>
<evidence type="ECO:0000259" key="2">
    <source>
        <dbReference type="Pfam" id="PF18962"/>
    </source>
</evidence>
<proteinExistence type="predicted"/>
<gene>
    <name evidence="3" type="ORF">FHG85_11995</name>
</gene>
<dbReference type="Proteomes" id="UP000500961">
    <property type="component" value="Chromosome"/>
</dbReference>
<dbReference type="InterPro" id="IPR026444">
    <property type="entry name" value="Secre_tail"/>
</dbReference>
<accession>A0A7D3XFA2</accession>
<keyword evidence="4" id="KW-1185">Reference proteome</keyword>
<evidence type="ECO:0000313" key="3">
    <source>
        <dbReference type="EMBL" id="QKG80952.1"/>
    </source>
</evidence>
<feature type="domain" description="Secretion system C-terminal sorting" evidence="2">
    <location>
        <begin position="87"/>
        <end position="161"/>
    </location>
</feature>
<feature type="signal peptide" evidence="1">
    <location>
        <begin position="1"/>
        <end position="18"/>
    </location>
</feature>
<keyword evidence="1" id="KW-0732">Signal</keyword>
<feature type="chain" id="PRO_5029743818" evidence="1">
    <location>
        <begin position="19"/>
        <end position="166"/>
    </location>
</feature>
<name>A0A7D3XFA2_9BACT</name>
<dbReference type="NCBIfam" id="TIGR04183">
    <property type="entry name" value="Por_Secre_tail"/>
    <property type="match status" value="1"/>
</dbReference>
<organism evidence="3 4">
    <name type="scientific">Tenuifilum thalassicum</name>
    <dbReference type="NCBI Taxonomy" id="2590900"/>
    <lineage>
        <taxon>Bacteria</taxon>
        <taxon>Pseudomonadati</taxon>
        <taxon>Bacteroidota</taxon>
        <taxon>Bacteroidia</taxon>
        <taxon>Bacteroidales</taxon>
        <taxon>Tenuifilaceae</taxon>
        <taxon>Tenuifilum</taxon>
    </lineage>
</organism>
<dbReference type="RefSeq" id="WP_173076219.1">
    <property type="nucleotide sequence ID" value="NZ_CP041345.1"/>
</dbReference>
<dbReference type="EMBL" id="CP041345">
    <property type="protein sequence ID" value="QKG80952.1"/>
    <property type="molecule type" value="Genomic_DNA"/>
</dbReference>
<evidence type="ECO:0000313" key="4">
    <source>
        <dbReference type="Proteomes" id="UP000500961"/>
    </source>
</evidence>
<dbReference type="Pfam" id="PF18962">
    <property type="entry name" value="Por_Secre_tail"/>
    <property type="match status" value="1"/>
</dbReference>